<reference evidence="3 4" key="1">
    <citation type="submission" date="2019-07" db="EMBL/GenBank/DDBJ databases">
        <authorList>
            <person name="Kim J."/>
        </authorList>
    </citation>
    <scope>NUCLEOTIDE SEQUENCE [LARGE SCALE GENOMIC DNA]</scope>
    <source>
        <strain evidence="3 4">N4</strain>
    </source>
</reference>
<keyword evidence="4" id="KW-1185">Reference proteome</keyword>
<dbReference type="EMBL" id="VNJK01000001">
    <property type="protein sequence ID" value="TVX94445.1"/>
    <property type="molecule type" value="Genomic_DNA"/>
</dbReference>
<dbReference type="GO" id="GO:0000166">
    <property type="term" value="F:nucleotide binding"/>
    <property type="evidence" value="ECO:0007669"/>
    <property type="project" value="InterPro"/>
</dbReference>
<name>A0A559J3I7_9BACL</name>
<dbReference type="PANTHER" id="PTHR43377">
    <property type="entry name" value="BILIVERDIN REDUCTASE A"/>
    <property type="match status" value="1"/>
</dbReference>
<accession>A0A559J3I7</accession>
<dbReference type="Proteomes" id="UP000318102">
    <property type="component" value="Unassembled WGS sequence"/>
</dbReference>
<dbReference type="AlphaFoldDB" id="A0A559J3I7"/>
<dbReference type="InterPro" id="IPR051450">
    <property type="entry name" value="Gfo/Idh/MocA_Oxidoreductases"/>
</dbReference>
<evidence type="ECO:0000259" key="2">
    <source>
        <dbReference type="Pfam" id="PF22725"/>
    </source>
</evidence>
<dbReference type="SUPFAM" id="SSF51735">
    <property type="entry name" value="NAD(P)-binding Rossmann-fold domains"/>
    <property type="match status" value="1"/>
</dbReference>
<feature type="domain" description="Gfo/Idh/MocA-like oxidoreductase N-terminal" evidence="1">
    <location>
        <begin position="14"/>
        <end position="120"/>
    </location>
</feature>
<dbReference type="OrthoDB" id="9815825at2"/>
<dbReference type="InterPro" id="IPR000683">
    <property type="entry name" value="Gfo/Idh/MocA-like_OxRdtase_N"/>
</dbReference>
<evidence type="ECO:0000313" key="4">
    <source>
        <dbReference type="Proteomes" id="UP000318102"/>
    </source>
</evidence>
<sequence>MIRVAVLSFWHVHAEEYTEAFRNHPETEVAAVWDEDVERGAAYGERYGVPFISSLDELLAREDIEAVVVTTPTVMHDDIIKRAIQAKKHVFTEKVLSITGVGAAELADQAQLHNVILTVALKRRYEHEGISLEHFVKSGVVGRLTTIRVRLAHNGAIAGWLPEHFYSMKECGGGAMIDLGCHPMYLIRLLAGLPKSISAAYGYVTDREVEDHAAALLHYDNGVIGIAETGFVTGGSPYTIEIHGTEASLLYTMENNVGKLMLRGADGTSKQLDLLKPNGSMFDEWIYRILGTKQEGDNMALAIDLSRMMEAANESARTGNIIRIG</sequence>
<dbReference type="SUPFAM" id="SSF55347">
    <property type="entry name" value="Glyceraldehyde-3-phosphate dehydrogenase-like, C-terminal domain"/>
    <property type="match status" value="1"/>
</dbReference>
<dbReference type="InterPro" id="IPR055170">
    <property type="entry name" value="GFO_IDH_MocA-like_dom"/>
</dbReference>
<feature type="domain" description="GFO/IDH/MocA-like oxidoreductase" evidence="2">
    <location>
        <begin position="134"/>
        <end position="249"/>
    </location>
</feature>
<dbReference type="Pfam" id="PF22725">
    <property type="entry name" value="GFO_IDH_MocA_C3"/>
    <property type="match status" value="1"/>
</dbReference>
<gene>
    <name evidence="3" type="ORF">FPZ44_16120</name>
</gene>
<organism evidence="3 4">
    <name type="scientific">Paenibacillus agilis</name>
    <dbReference type="NCBI Taxonomy" id="3020863"/>
    <lineage>
        <taxon>Bacteria</taxon>
        <taxon>Bacillati</taxon>
        <taxon>Bacillota</taxon>
        <taxon>Bacilli</taxon>
        <taxon>Bacillales</taxon>
        <taxon>Paenibacillaceae</taxon>
        <taxon>Paenibacillus</taxon>
    </lineage>
</organism>
<evidence type="ECO:0000313" key="3">
    <source>
        <dbReference type="EMBL" id="TVX94445.1"/>
    </source>
</evidence>
<dbReference type="PANTHER" id="PTHR43377:SF1">
    <property type="entry name" value="BILIVERDIN REDUCTASE A"/>
    <property type="match status" value="1"/>
</dbReference>
<dbReference type="Pfam" id="PF01408">
    <property type="entry name" value="GFO_IDH_MocA"/>
    <property type="match status" value="1"/>
</dbReference>
<proteinExistence type="predicted"/>
<comment type="caution">
    <text evidence="3">The sequence shown here is derived from an EMBL/GenBank/DDBJ whole genome shotgun (WGS) entry which is preliminary data.</text>
</comment>
<dbReference type="InterPro" id="IPR036291">
    <property type="entry name" value="NAD(P)-bd_dom_sf"/>
</dbReference>
<dbReference type="Gene3D" id="3.40.50.720">
    <property type="entry name" value="NAD(P)-binding Rossmann-like Domain"/>
    <property type="match status" value="1"/>
</dbReference>
<dbReference type="RefSeq" id="WP_144991550.1">
    <property type="nucleotide sequence ID" value="NZ_VNJK01000001.1"/>
</dbReference>
<evidence type="ECO:0000259" key="1">
    <source>
        <dbReference type="Pfam" id="PF01408"/>
    </source>
</evidence>
<protein>
    <submittedName>
        <fullName evidence="3">Gfo/Idh/MocA family oxidoreductase</fullName>
    </submittedName>
</protein>
<dbReference type="Gene3D" id="3.30.360.10">
    <property type="entry name" value="Dihydrodipicolinate Reductase, domain 2"/>
    <property type="match status" value="1"/>
</dbReference>